<comment type="similarity">
    <text evidence="3">Belongs to the FdhD family.</text>
</comment>
<comment type="function">
    <text evidence="3">Required for formate dehydrogenase (FDH) activity. Acts as a sulfur carrier protein that transfers sulfur from IscS to the molybdenum cofactor prior to its insertion into FDH.</text>
</comment>
<keyword evidence="1 3" id="KW-0963">Cytoplasm</keyword>
<dbReference type="SUPFAM" id="SSF53927">
    <property type="entry name" value="Cytidine deaminase-like"/>
    <property type="match status" value="1"/>
</dbReference>
<dbReference type="Proteomes" id="UP000838748">
    <property type="component" value="Unassembled WGS sequence"/>
</dbReference>
<keyword evidence="5" id="KW-1185">Reference proteome</keyword>
<keyword evidence="2 3" id="KW-0501">Molybdenum cofactor biosynthesis</keyword>
<evidence type="ECO:0000313" key="4">
    <source>
        <dbReference type="EMBL" id="CAH0540485.1"/>
    </source>
</evidence>
<dbReference type="PIRSF" id="PIRSF015626">
    <property type="entry name" value="FdhD"/>
    <property type="match status" value="1"/>
</dbReference>
<dbReference type="Gene3D" id="3.40.140.10">
    <property type="entry name" value="Cytidine Deaminase, domain 2"/>
    <property type="match status" value="1"/>
</dbReference>
<evidence type="ECO:0000256" key="3">
    <source>
        <dbReference type="HAMAP-Rule" id="MF_00187"/>
    </source>
</evidence>
<evidence type="ECO:0000256" key="1">
    <source>
        <dbReference type="ARBA" id="ARBA00022490"/>
    </source>
</evidence>
<gene>
    <name evidence="3 4" type="primary">fdhD</name>
    <name evidence="4" type="ORF">VMF7928_02896</name>
</gene>
<evidence type="ECO:0000313" key="5">
    <source>
        <dbReference type="Proteomes" id="UP000838748"/>
    </source>
</evidence>
<dbReference type="EMBL" id="CAKLDM010000002">
    <property type="protein sequence ID" value="CAH0540485.1"/>
    <property type="molecule type" value="Genomic_DNA"/>
</dbReference>
<dbReference type="NCBIfam" id="TIGR00129">
    <property type="entry name" value="fdhD_narQ"/>
    <property type="match status" value="1"/>
</dbReference>
<comment type="caution">
    <text evidence="3">Lacks conserved residue(s) required for the propagation of feature annotation.</text>
</comment>
<dbReference type="Gene3D" id="3.10.20.10">
    <property type="match status" value="1"/>
</dbReference>
<comment type="caution">
    <text evidence="4">The sequence shown here is derived from an EMBL/GenBank/DDBJ whole genome shotgun (WGS) entry which is preliminary data.</text>
</comment>
<reference evidence="4" key="1">
    <citation type="submission" date="2021-11" db="EMBL/GenBank/DDBJ databases">
        <authorList>
            <person name="Rodrigo-Torres L."/>
            <person name="Arahal R. D."/>
            <person name="Lucena T."/>
        </authorList>
    </citation>
    <scope>NUCLEOTIDE SEQUENCE</scope>
    <source>
        <strain evidence="4">CECT 7928</strain>
    </source>
</reference>
<dbReference type="PANTHER" id="PTHR30592">
    <property type="entry name" value="FORMATE DEHYDROGENASE"/>
    <property type="match status" value="1"/>
</dbReference>
<name>A0ABN8E6B5_9VIBR</name>
<sequence>MKDVQPLLEANIVKQTKIVRYKNGQPMSDEQDFLIGETPVALEYNGIAYTVMMCTPTDLEEFAIGFSLTEGIIDHSRDIHDIEIKPVCDGITLSVTVANRCLNRLKEKRRSLTGMTGCGICGAEKLEGVVRTTQPVANHAQFKVEDLDVALSTLTSGQQYNQLTGASHAAAYISSDGKLEAIFEDVGRHIALDKLIGWITKNHKSQQGAILVTSRASFEMVQKVASCGIEILLAVSAATSMAVELADKLNVTLCGYCRPGRVNVYSHFSRLN</sequence>
<protein>
    <recommendedName>
        <fullName evidence="3">Sulfur carrier protein FdhD</fullName>
    </recommendedName>
</protein>
<accession>A0ABN8E6B5</accession>
<dbReference type="Pfam" id="PF02634">
    <property type="entry name" value="FdhD-NarQ"/>
    <property type="match status" value="1"/>
</dbReference>
<dbReference type="PANTHER" id="PTHR30592:SF1">
    <property type="entry name" value="SULFUR CARRIER PROTEIN FDHD"/>
    <property type="match status" value="1"/>
</dbReference>
<dbReference type="InterPro" id="IPR016193">
    <property type="entry name" value="Cytidine_deaminase-like"/>
</dbReference>
<dbReference type="HAMAP" id="MF_00187">
    <property type="entry name" value="FdhD"/>
    <property type="match status" value="1"/>
</dbReference>
<comment type="subcellular location">
    <subcellularLocation>
        <location evidence="3">Cytoplasm</location>
    </subcellularLocation>
</comment>
<feature type="active site" description="Cysteine persulfide intermediate" evidence="3">
    <location>
        <position position="118"/>
    </location>
</feature>
<proteinExistence type="inferred from homology"/>
<organism evidence="4 5">
    <name type="scientific">Vibrio marisflavi CECT 7928</name>
    <dbReference type="NCBI Taxonomy" id="634439"/>
    <lineage>
        <taxon>Bacteria</taxon>
        <taxon>Pseudomonadati</taxon>
        <taxon>Pseudomonadota</taxon>
        <taxon>Gammaproteobacteria</taxon>
        <taxon>Vibrionales</taxon>
        <taxon>Vibrionaceae</taxon>
        <taxon>Vibrio</taxon>
    </lineage>
</organism>
<evidence type="ECO:0000256" key="2">
    <source>
        <dbReference type="ARBA" id="ARBA00023150"/>
    </source>
</evidence>
<dbReference type="RefSeq" id="WP_237362413.1">
    <property type="nucleotide sequence ID" value="NZ_CAKLDM010000002.1"/>
</dbReference>
<dbReference type="InterPro" id="IPR003786">
    <property type="entry name" value="FdhD"/>
</dbReference>